<gene>
    <name evidence="1" type="ORF">CURHAP_LOCUS29519</name>
</gene>
<proteinExistence type="predicted"/>
<reference evidence="1 2" key="1">
    <citation type="submission" date="2020-05" db="EMBL/GenBank/DDBJ databases">
        <authorList>
            <person name="Campoy J."/>
            <person name="Schneeberger K."/>
            <person name="Spophaly S."/>
        </authorList>
    </citation>
    <scope>NUCLEOTIDE SEQUENCE [LARGE SCALE GENOMIC DNA]</scope>
    <source>
        <strain evidence="1">PruArmRojPasFocal</strain>
    </source>
</reference>
<dbReference type="AlphaFoldDB" id="A0A6J5URU6"/>
<organism evidence="1 2">
    <name type="scientific">Prunus armeniaca</name>
    <name type="common">Apricot</name>
    <name type="synonym">Armeniaca vulgaris</name>
    <dbReference type="NCBI Taxonomy" id="36596"/>
    <lineage>
        <taxon>Eukaryota</taxon>
        <taxon>Viridiplantae</taxon>
        <taxon>Streptophyta</taxon>
        <taxon>Embryophyta</taxon>
        <taxon>Tracheophyta</taxon>
        <taxon>Spermatophyta</taxon>
        <taxon>Magnoliopsida</taxon>
        <taxon>eudicotyledons</taxon>
        <taxon>Gunneridae</taxon>
        <taxon>Pentapetalae</taxon>
        <taxon>rosids</taxon>
        <taxon>fabids</taxon>
        <taxon>Rosales</taxon>
        <taxon>Rosaceae</taxon>
        <taxon>Amygdaloideae</taxon>
        <taxon>Amygdaleae</taxon>
        <taxon>Prunus</taxon>
    </lineage>
</organism>
<sequence length="115" mass="12763">MRTLEEVLRDWALAPVEAVECGMEQVVSRERQRCCSGELSEELEKCQAQGPPRRKCWKMGGNGFVIRNMDVVSWEFVGGMVGNDSAKAASTNLSKVSKEGATTCTISMFWATRLI</sequence>
<protein>
    <submittedName>
        <fullName evidence="1">Uncharacterized protein</fullName>
    </submittedName>
</protein>
<name>A0A6J5URU6_PRUAR</name>
<dbReference type="Proteomes" id="UP000507222">
    <property type="component" value="Unassembled WGS sequence"/>
</dbReference>
<dbReference type="EMBL" id="CAEKDK010000004">
    <property type="protein sequence ID" value="CAB4278487.1"/>
    <property type="molecule type" value="Genomic_DNA"/>
</dbReference>
<evidence type="ECO:0000313" key="1">
    <source>
        <dbReference type="EMBL" id="CAB4278487.1"/>
    </source>
</evidence>
<evidence type="ECO:0000313" key="2">
    <source>
        <dbReference type="Proteomes" id="UP000507222"/>
    </source>
</evidence>
<accession>A0A6J5URU6</accession>